<reference evidence="2 3" key="1">
    <citation type="submission" date="2017-11" db="EMBL/GenBank/DDBJ databases">
        <title>De-novo sequencing of pomegranate (Punica granatum L.) genome.</title>
        <authorList>
            <person name="Akparov Z."/>
            <person name="Amiraslanov A."/>
            <person name="Hajiyeva S."/>
            <person name="Abbasov M."/>
            <person name="Kaur K."/>
            <person name="Hamwieh A."/>
            <person name="Solovyev V."/>
            <person name="Salamov A."/>
            <person name="Braich B."/>
            <person name="Kosarev P."/>
            <person name="Mahmoud A."/>
            <person name="Hajiyev E."/>
            <person name="Babayeva S."/>
            <person name="Izzatullayeva V."/>
            <person name="Mammadov A."/>
            <person name="Mammadov A."/>
            <person name="Sharifova S."/>
            <person name="Ojaghi J."/>
            <person name="Eynullazada K."/>
            <person name="Bayramov B."/>
            <person name="Abdulazimova A."/>
            <person name="Shahmuradov I."/>
        </authorList>
    </citation>
    <scope>NUCLEOTIDE SEQUENCE [LARGE SCALE GENOMIC DNA]</scope>
    <source>
        <strain evidence="3">cv. AG2017</strain>
        <tissue evidence="2">Leaf</tissue>
    </source>
</reference>
<dbReference type="AlphaFoldDB" id="A0A2I0IY75"/>
<sequence length="287" mass="32017">MHPREGGHSQDMRFGRAHASPDKSSFGSVHGPISNRKLPSLYLPVEVLRNRVSRAGHRVNYLKSSLQNFSNSFLANCVPLSEIKACGTPKWLIKIVKNLIIAFSEIEATASASTHLKKYSTTTMMNFRQLEAGGSGPTMLMLQVENGHVARIGQFLHGVREGRNLHPRVTGKAAWALSILTYKVSHLVRCGEFPFSSGISLLKVPRENIRVKTCCTTSWESHLTWRFVISTPFAIRSPVIKASYFVSLLVARKVSTRAYFKGSPSKRMRIHSMPKALTVEDPSVMRI</sequence>
<evidence type="ECO:0000313" key="3">
    <source>
        <dbReference type="Proteomes" id="UP000233551"/>
    </source>
</evidence>
<feature type="region of interest" description="Disordered" evidence="1">
    <location>
        <begin position="1"/>
        <end position="31"/>
    </location>
</feature>
<evidence type="ECO:0000313" key="2">
    <source>
        <dbReference type="EMBL" id="PKI48640.1"/>
    </source>
</evidence>
<proteinExistence type="predicted"/>
<evidence type="ECO:0000256" key="1">
    <source>
        <dbReference type="SAM" id="MobiDB-lite"/>
    </source>
</evidence>
<accession>A0A2I0IY75</accession>
<dbReference type="Proteomes" id="UP000233551">
    <property type="component" value="Unassembled WGS sequence"/>
</dbReference>
<protein>
    <submittedName>
        <fullName evidence="2">Uncharacterized protein</fullName>
    </submittedName>
</protein>
<feature type="compositionally biased region" description="Basic and acidic residues" evidence="1">
    <location>
        <begin position="1"/>
        <end position="14"/>
    </location>
</feature>
<comment type="caution">
    <text evidence="2">The sequence shown here is derived from an EMBL/GenBank/DDBJ whole genome shotgun (WGS) entry which is preliminary data.</text>
</comment>
<keyword evidence="3" id="KW-1185">Reference proteome</keyword>
<organism evidence="2 3">
    <name type="scientific">Punica granatum</name>
    <name type="common">Pomegranate</name>
    <dbReference type="NCBI Taxonomy" id="22663"/>
    <lineage>
        <taxon>Eukaryota</taxon>
        <taxon>Viridiplantae</taxon>
        <taxon>Streptophyta</taxon>
        <taxon>Embryophyta</taxon>
        <taxon>Tracheophyta</taxon>
        <taxon>Spermatophyta</taxon>
        <taxon>Magnoliopsida</taxon>
        <taxon>eudicotyledons</taxon>
        <taxon>Gunneridae</taxon>
        <taxon>Pentapetalae</taxon>
        <taxon>rosids</taxon>
        <taxon>malvids</taxon>
        <taxon>Myrtales</taxon>
        <taxon>Lythraceae</taxon>
        <taxon>Punica</taxon>
    </lineage>
</organism>
<gene>
    <name evidence="2" type="ORF">CRG98_030968</name>
</gene>
<dbReference type="EMBL" id="PGOL01002364">
    <property type="protein sequence ID" value="PKI48640.1"/>
    <property type="molecule type" value="Genomic_DNA"/>
</dbReference>
<name>A0A2I0IY75_PUNGR</name>